<organism evidence="7 8">
    <name type="scientific">Methylophaga marina</name>
    <dbReference type="NCBI Taxonomy" id="45495"/>
    <lineage>
        <taxon>Bacteria</taxon>
        <taxon>Pseudomonadati</taxon>
        <taxon>Pseudomonadota</taxon>
        <taxon>Gammaproteobacteria</taxon>
        <taxon>Thiotrichales</taxon>
        <taxon>Piscirickettsiaceae</taxon>
        <taxon>Methylophaga</taxon>
    </lineage>
</organism>
<sequence length="156" mass="18244">MLYIHNQQWLRSWLYKQLGCNHLAADLLHDTFERLLKRVKNDVIEDSDAYLKTVARHLLTDHWRKKNIETAYQQCVSELEPDLAPSAEEQVEHLELLIQVDNRLRQLKTDVRQTFIAVQLEGLNYADTANRLAISISTVKRHLKQAMLCCCFNLSV</sequence>
<evidence type="ECO:0000256" key="4">
    <source>
        <dbReference type="ARBA" id="ARBA00023163"/>
    </source>
</evidence>
<keyword evidence="2" id="KW-0805">Transcription regulation</keyword>
<dbReference type="EMBL" id="BAAADG010000001">
    <property type="protein sequence ID" value="GAA0215000.1"/>
    <property type="molecule type" value="Genomic_DNA"/>
</dbReference>
<evidence type="ECO:0000256" key="3">
    <source>
        <dbReference type="ARBA" id="ARBA00023082"/>
    </source>
</evidence>
<dbReference type="PANTHER" id="PTHR43133:SF63">
    <property type="entry name" value="RNA POLYMERASE SIGMA FACTOR FECI-RELATED"/>
    <property type="match status" value="1"/>
</dbReference>
<dbReference type="InterPro" id="IPR007627">
    <property type="entry name" value="RNA_pol_sigma70_r2"/>
</dbReference>
<dbReference type="InterPro" id="IPR013325">
    <property type="entry name" value="RNA_pol_sigma_r2"/>
</dbReference>
<evidence type="ECO:0000259" key="5">
    <source>
        <dbReference type="Pfam" id="PF04542"/>
    </source>
</evidence>
<evidence type="ECO:0000256" key="1">
    <source>
        <dbReference type="ARBA" id="ARBA00010641"/>
    </source>
</evidence>
<feature type="domain" description="RNA polymerase sigma-70 region 2" evidence="5">
    <location>
        <begin position="2"/>
        <end position="67"/>
    </location>
</feature>
<dbReference type="Gene3D" id="1.10.10.10">
    <property type="entry name" value="Winged helix-like DNA-binding domain superfamily/Winged helix DNA-binding domain"/>
    <property type="match status" value="1"/>
</dbReference>
<keyword evidence="4" id="KW-0804">Transcription</keyword>
<keyword evidence="8" id="KW-1185">Reference proteome</keyword>
<dbReference type="Pfam" id="PF04542">
    <property type="entry name" value="Sigma70_r2"/>
    <property type="match status" value="1"/>
</dbReference>
<gene>
    <name evidence="7" type="ORF">GCM10008964_03240</name>
</gene>
<dbReference type="InterPro" id="IPR013249">
    <property type="entry name" value="RNA_pol_sigma70_r4_t2"/>
</dbReference>
<comment type="similarity">
    <text evidence="1">Belongs to the sigma-70 factor family. ECF subfamily.</text>
</comment>
<dbReference type="InterPro" id="IPR013324">
    <property type="entry name" value="RNA_pol_sigma_r3/r4-like"/>
</dbReference>
<dbReference type="InterPro" id="IPR036388">
    <property type="entry name" value="WH-like_DNA-bd_sf"/>
</dbReference>
<dbReference type="Gene3D" id="1.10.1740.10">
    <property type="match status" value="1"/>
</dbReference>
<reference evidence="7 8" key="1">
    <citation type="journal article" date="2019" name="Int. J. Syst. Evol. Microbiol.">
        <title>The Global Catalogue of Microorganisms (GCM) 10K type strain sequencing project: providing services to taxonomists for standard genome sequencing and annotation.</title>
        <authorList>
            <consortium name="The Broad Institute Genomics Platform"/>
            <consortium name="The Broad Institute Genome Sequencing Center for Infectious Disease"/>
            <person name="Wu L."/>
            <person name="Ma J."/>
        </authorList>
    </citation>
    <scope>NUCLEOTIDE SEQUENCE [LARGE SCALE GENOMIC DNA]</scope>
    <source>
        <strain evidence="7 8">JCM 6886</strain>
    </source>
</reference>
<evidence type="ECO:0000313" key="7">
    <source>
        <dbReference type="EMBL" id="GAA0215000.1"/>
    </source>
</evidence>
<dbReference type="InterPro" id="IPR014284">
    <property type="entry name" value="RNA_pol_sigma-70_dom"/>
</dbReference>
<dbReference type="Pfam" id="PF08281">
    <property type="entry name" value="Sigma70_r4_2"/>
    <property type="match status" value="1"/>
</dbReference>
<dbReference type="SUPFAM" id="SSF88659">
    <property type="entry name" value="Sigma3 and sigma4 domains of RNA polymerase sigma factors"/>
    <property type="match status" value="1"/>
</dbReference>
<dbReference type="PANTHER" id="PTHR43133">
    <property type="entry name" value="RNA POLYMERASE ECF-TYPE SIGMA FACTO"/>
    <property type="match status" value="1"/>
</dbReference>
<evidence type="ECO:0000313" key="8">
    <source>
        <dbReference type="Proteomes" id="UP001501476"/>
    </source>
</evidence>
<proteinExistence type="inferred from homology"/>
<evidence type="ECO:0000256" key="2">
    <source>
        <dbReference type="ARBA" id="ARBA00023015"/>
    </source>
</evidence>
<dbReference type="SUPFAM" id="SSF88946">
    <property type="entry name" value="Sigma2 domain of RNA polymerase sigma factors"/>
    <property type="match status" value="1"/>
</dbReference>
<name>A0ABN0T8A5_9GAMM</name>
<accession>A0ABN0T8A5</accession>
<dbReference type="Proteomes" id="UP001501476">
    <property type="component" value="Unassembled WGS sequence"/>
</dbReference>
<dbReference type="InterPro" id="IPR039425">
    <property type="entry name" value="RNA_pol_sigma-70-like"/>
</dbReference>
<feature type="domain" description="RNA polymerase sigma factor 70 region 4 type 2" evidence="6">
    <location>
        <begin position="99"/>
        <end position="150"/>
    </location>
</feature>
<evidence type="ECO:0000259" key="6">
    <source>
        <dbReference type="Pfam" id="PF08281"/>
    </source>
</evidence>
<protein>
    <submittedName>
        <fullName evidence="7">Sigma-70 family RNA polymerase sigma factor</fullName>
    </submittedName>
</protein>
<comment type="caution">
    <text evidence="7">The sequence shown here is derived from an EMBL/GenBank/DDBJ whole genome shotgun (WGS) entry which is preliminary data.</text>
</comment>
<keyword evidence="3" id="KW-0731">Sigma factor</keyword>
<dbReference type="NCBIfam" id="TIGR02937">
    <property type="entry name" value="sigma70-ECF"/>
    <property type="match status" value="1"/>
</dbReference>